<evidence type="ECO:0000256" key="1">
    <source>
        <dbReference type="SAM" id="Phobius"/>
    </source>
</evidence>
<feature type="transmembrane region" description="Helical" evidence="1">
    <location>
        <begin position="131"/>
        <end position="154"/>
    </location>
</feature>
<reference evidence="2" key="1">
    <citation type="submission" date="2020-06" db="EMBL/GenBank/DDBJ databases">
        <authorList>
            <person name="Li T."/>
            <person name="Hu X."/>
            <person name="Zhang T."/>
            <person name="Song X."/>
            <person name="Zhang H."/>
            <person name="Dai N."/>
            <person name="Sheng W."/>
            <person name="Hou X."/>
            <person name="Wei L."/>
        </authorList>
    </citation>
    <scope>NUCLEOTIDE SEQUENCE</scope>
    <source>
        <strain evidence="2">G01</strain>
        <tissue evidence="2">Leaf</tissue>
    </source>
</reference>
<proteinExistence type="predicted"/>
<organism evidence="2">
    <name type="scientific">Sesamum angustifolium</name>
    <dbReference type="NCBI Taxonomy" id="2727405"/>
    <lineage>
        <taxon>Eukaryota</taxon>
        <taxon>Viridiplantae</taxon>
        <taxon>Streptophyta</taxon>
        <taxon>Embryophyta</taxon>
        <taxon>Tracheophyta</taxon>
        <taxon>Spermatophyta</taxon>
        <taxon>Magnoliopsida</taxon>
        <taxon>eudicotyledons</taxon>
        <taxon>Gunneridae</taxon>
        <taxon>Pentapetalae</taxon>
        <taxon>asterids</taxon>
        <taxon>lamiids</taxon>
        <taxon>Lamiales</taxon>
        <taxon>Pedaliaceae</taxon>
        <taxon>Sesamum</taxon>
    </lineage>
</organism>
<dbReference type="EMBL" id="JACGWK010000013">
    <property type="protein sequence ID" value="KAL0319537.1"/>
    <property type="molecule type" value="Genomic_DNA"/>
</dbReference>
<comment type="caution">
    <text evidence="2">The sequence shown here is derived from an EMBL/GenBank/DDBJ whole genome shotgun (WGS) entry which is preliminary data.</text>
</comment>
<keyword evidence="1" id="KW-0472">Membrane</keyword>
<keyword evidence="1" id="KW-1133">Transmembrane helix</keyword>
<sequence length="155" mass="17328">MALFLSQTLIRTTSSPAYLFSAPKLRPSRCLSTQPGSSSLSELTASEAEARAVEKIEDAIHSIIVKRSKPDWLPFVPGASYWVPPRRSSYGVAQIVHKLANSLTDEEYLSLITLQGWPSSAFYIQNGIYCWFFSYLIFVSFEFSKLFLAAYGAAR</sequence>
<reference evidence="2" key="2">
    <citation type="journal article" date="2024" name="Plant">
        <title>Genomic evolution and insights into agronomic trait innovations of Sesamum species.</title>
        <authorList>
            <person name="Miao H."/>
            <person name="Wang L."/>
            <person name="Qu L."/>
            <person name="Liu H."/>
            <person name="Sun Y."/>
            <person name="Le M."/>
            <person name="Wang Q."/>
            <person name="Wei S."/>
            <person name="Zheng Y."/>
            <person name="Lin W."/>
            <person name="Duan Y."/>
            <person name="Cao H."/>
            <person name="Xiong S."/>
            <person name="Wang X."/>
            <person name="Wei L."/>
            <person name="Li C."/>
            <person name="Ma Q."/>
            <person name="Ju M."/>
            <person name="Zhao R."/>
            <person name="Li G."/>
            <person name="Mu C."/>
            <person name="Tian Q."/>
            <person name="Mei H."/>
            <person name="Zhang T."/>
            <person name="Gao T."/>
            <person name="Zhang H."/>
        </authorList>
    </citation>
    <scope>NUCLEOTIDE SEQUENCE</scope>
    <source>
        <strain evidence="2">G01</strain>
    </source>
</reference>
<dbReference type="AlphaFoldDB" id="A0AAW2LLG8"/>
<name>A0AAW2LLG8_9LAMI</name>
<gene>
    <name evidence="2" type="ORF">Sangu_2109900</name>
</gene>
<evidence type="ECO:0000313" key="2">
    <source>
        <dbReference type="EMBL" id="KAL0319537.1"/>
    </source>
</evidence>
<accession>A0AAW2LLG8</accession>
<dbReference type="PANTHER" id="PTHR33972:SF2">
    <property type="entry name" value="OS04G0606700 PROTEIN"/>
    <property type="match status" value="1"/>
</dbReference>
<protein>
    <submittedName>
        <fullName evidence="2">Uncharacterized protein</fullName>
    </submittedName>
</protein>
<keyword evidence="1" id="KW-0812">Transmembrane</keyword>
<dbReference type="PANTHER" id="PTHR33972">
    <property type="entry name" value="EXPRESSED PROTEIN"/>
    <property type="match status" value="1"/>
</dbReference>